<dbReference type="PROSITE" id="PS50893">
    <property type="entry name" value="ABC_TRANSPORTER_2"/>
    <property type="match status" value="1"/>
</dbReference>
<dbReference type="PANTHER" id="PTHR43335">
    <property type="entry name" value="ABC TRANSPORTER, ATP-BINDING PROTEIN"/>
    <property type="match status" value="1"/>
</dbReference>
<dbReference type="SMART" id="SM00382">
    <property type="entry name" value="AAA"/>
    <property type="match status" value="1"/>
</dbReference>
<keyword evidence="7" id="KW-1185">Reference proteome</keyword>
<keyword evidence="3" id="KW-0547">Nucleotide-binding</keyword>
<dbReference type="AlphaFoldDB" id="A0A8J3KLD4"/>
<gene>
    <name evidence="6" type="ORF">Cco03nite_17970</name>
</gene>
<evidence type="ECO:0000256" key="1">
    <source>
        <dbReference type="ARBA" id="ARBA00005417"/>
    </source>
</evidence>
<evidence type="ECO:0000256" key="4">
    <source>
        <dbReference type="ARBA" id="ARBA00022840"/>
    </source>
</evidence>
<dbReference type="GO" id="GO:0016887">
    <property type="term" value="F:ATP hydrolysis activity"/>
    <property type="evidence" value="ECO:0007669"/>
    <property type="project" value="InterPro"/>
</dbReference>
<accession>A0A8J3KLD4</accession>
<feature type="domain" description="ABC transporter" evidence="5">
    <location>
        <begin position="7"/>
        <end position="232"/>
    </location>
</feature>
<dbReference type="InterPro" id="IPR003439">
    <property type="entry name" value="ABC_transporter-like_ATP-bd"/>
</dbReference>
<reference evidence="6 7" key="1">
    <citation type="submission" date="2021-01" db="EMBL/GenBank/DDBJ databases">
        <title>Whole genome shotgun sequence of Catellatospora coxensis NBRC 107359.</title>
        <authorList>
            <person name="Komaki H."/>
            <person name="Tamura T."/>
        </authorList>
    </citation>
    <scope>NUCLEOTIDE SEQUENCE [LARGE SCALE GENOMIC DNA]</scope>
    <source>
        <strain evidence="6 7">NBRC 107359</strain>
    </source>
</reference>
<name>A0A8J3KLD4_9ACTN</name>
<proteinExistence type="inferred from homology"/>
<organism evidence="6 7">
    <name type="scientific">Catellatospora coxensis</name>
    <dbReference type="NCBI Taxonomy" id="310354"/>
    <lineage>
        <taxon>Bacteria</taxon>
        <taxon>Bacillati</taxon>
        <taxon>Actinomycetota</taxon>
        <taxon>Actinomycetes</taxon>
        <taxon>Micromonosporales</taxon>
        <taxon>Micromonosporaceae</taxon>
        <taxon>Catellatospora</taxon>
    </lineage>
</organism>
<dbReference type="PROSITE" id="PS00211">
    <property type="entry name" value="ABC_TRANSPORTER_1"/>
    <property type="match status" value="1"/>
</dbReference>
<evidence type="ECO:0000256" key="2">
    <source>
        <dbReference type="ARBA" id="ARBA00022448"/>
    </source>
</evidence>
<evidence type="ECO:0000256" key="3">
    <source>
        <dbReference type="ARBA" id="ARBA00022741"/>
    </source>
</evidence>
<dbReference type="InterPro" id="IPR017871">
    <property type="entry name" value="ABC_transporter-like_CS"/>
</dbReference>
<dbReference type="GO" id="GO:0005524">
    <property type="term" value="F:ATP binding"/>
    <property type="evidence" value="ECO:0007669"/>
    <property type="project" value="UniProtKB-KW"/>
</dbReference>
<sequence length="314" mass="32578">MSTGAAIHVTGLTKSYAAGAVAVGDLDLTVERGQVYGFVGRNGAGKTTTMRMLVGLIRPTAGTGAVLGRPLGDPAALARVGSLIEGPSFYPHLSGRDNLRLLARYLGLPDTEVDAALERVELAHRAGDRFRAYSLGMKQRLGVAAALLGDPELLILDEPTNGLDPAGIVAMRELIGSLAAADRTVLLSSHQLNEVEEICDRIAVIHNGRLIAEGTVADIRSAGGTGSLLIRADPLDKASAVVAALPQVTSVAEVGGALAVQTDPANAAAVNRALALADIDVLELRVVRQSLEDAFLDITHDNGPVPTGDQLEAR</sequence>
<dbReference type="InterPro" id="IPR003593">
    <property type="entry name" value="AAA+_ATPase"/>
</dbReference>
<dbReference type="Gene3D" id="3.40.50.300">
    <property type="entry name" value="P-loop containing nucleotide triphosphate hydrolases"/>
    <property type="match status" value="1"/>
</dbReference>
<dbReference type="Pfam" id="PF00005">
    <property type="entry name" value="ABC_tran"/>
    <property type="match status" value="1"/>
</dbReference>
<dbReference type="SUPFAM" id="SSF52540">
    <property type="entry name" value="P-loop containing nucleoside triphosphate hydrolases"/>
    <property type="match status" value="1"/>
</dbReference>
<dbReference type="PANTHER" id="PTHR43335:SF4">
    <property type="entry name" value="ABC TRANSPORTER, ATP-BINDING PROTEIN"/>
    <property type="match status" value="1"/>
</dbReference>
<evidence type="ECO:0000259" key="5">
    <source>
        <dbReference type="PROSITE" id="PS50893"/>
    </source>
</evidence>
<keyword evidence="2" id="KW-0813">Transport</keyword>
<protein>
    <submittedName>
        <fullName evidence="6">ABC transporter ATP-binding protein</fullName>
    </submittedName>
</protein>
<comment type="caution">
    <text evidence="6">The sequence shown here is derived from an EMBL/GenBank/DDBJ whole genome shotgun (WGS) entry which is preliminary data.</text>
</comment>
<dbReference type="InterPro" id="IPR027417">
    <property type="entry name" value="P-loop_NTPase"/>
</dbReference>
<evidence type="ECO:0000313" key="6">
    <source>
        <dbReference type="EMBL" id="GIG05097.1"/>
    </source>
</evidence>
<dbReference type="CDD" id="cd03268">
    <property type="entry name" value="ABC_BcrA_bacitracin_resist"/>
    <property type="match status" value="1"/>
</dbReference>
<keyword evidence="4 6" id="KW-0067">ATP-binding</keyword>
<dbReference type="Proteomes" id="UP000630887">
    <property type="component" value="Unassembled WGS sequence"/>
</dbReference>
<dbReference type="EMBL" id="BONI01000011">
    <property type="protein sequence ID" value="GIG05097.1"/>
    <property type="molecule type" value="Genomic_DNA"/>
</dbReference>
<evidence type="ECO:0000313" key="7">
    <source>
        <dbReference type="Proteomes" id="UP000630887"/>
    </source>
</evidence>
<comment type="similarity">
    <text evidence="1">Belongs to the ABC transporter superfamily.</text>
</comment>
<dbReference type="RefSeq" id="WP_203690969.1">
    <property type="nucleotide sequence ID" value="NZ_BAAALC010000016.1"/>
</dbReference>